<feature type="domain" description="Protein kinase" evidence="2">
    <location>
        <begin position="33"/>
        <end position="285"/>
    </location>
</feature>
<dbReference type="GO" id="GO:0016301">
    <property type="term" value="F:kinase activity"/>
    <property type="evidence" value="ECO:0007669"/>
    <property type="project" value="UniProtKB-KW"/>
</dbReference>
<dbReference type="InterPro" id="IPR008271">
    <property type="entry name" value="Ser/Thr_kinase_AS"/>
</dbReference>
<feature type="compositionally biased region" description="Low complexity" evidence="1">
    <location>
        <begin position="335"/>
        <end position="350"/>
    </location>
</feature>
<dbReference type="Gene3D" id="3.30.200.20">
    <property type="entry name" value="Phosphorylase Kinase, domain 1"/>
    <property type="match status" value="1"/>
</dbReference>
<gene>
    <name evidence="3" type="ORF">SO694_00002354</name>
</gene>
<organism evidence="3 4">
    <name type="scientific">Aureococcus anophagefferens</name>
    <name type="common">Harmful bloom alga</name>
    <dbReference type="NCBI Taxonomy" id="44056"/>
    <lineage>
        <taxon>Eukaryota</taxon>
        <taxon>Sar</taxon>
        <taxon>Stramenopiles</taxon>
        <taxon>Ochrophyta</taxon>
        <taxon>Pelagophyceae</taxon>
        <taxon>Pelagomonadales</taxon>
        <taxon>Pelagomonadaceae</taxon>
        <taxon>Aureococcus</taxon>
    </lineage>
</organism>
<dbReference type="EMBL" id="JBBJCI010000034">
    <property type="protein sequence ID" value="KAK7253717.1"/>
    <property type="molecule type" value="Genomic_DNA"/>
</dbReference>
<protein>
    <submittedName>
        <fullName evidence="3">Protein serine/threonine kinase</fullName>
    </submittedName>
</protein>
<proteinExistence type="predicted"/>
<evidence type="ECO:0000256" key="1">
    <source>
        <dbReference type="SAM" id="MobiDB-lite"/>
    </source>
</evidence>
<keyword evidence="4" id="KW-1185">Reference proteome</keyword>
<dbReference type="PROSITE" id="PS50011">
    <property type="entry name" value="PROTEIN_KINASE_DOM"/>
    <property type="match status" value="1"/>
</dbReference>
<dbReference type="Gene3D" id="1.10.510.10">
    <property type="entry name" value="Transferase(Phosphotransferase) domain 1"/>
    <property type="match status" value="1"/>
</dbReference>
<evidence type="ECO:0000313" key="3">
    <source>
        <dbReference type="EMBL" id="KAK7253717.1"/>
    </source>
</evidence>
<evidence type="ECO:0000259" key="2">
    <source>
        <dbReference type="PROSITE" id="PS50011"/>
    </source>
</evidence>
<sequence>MGAGASAAPAAFHAHFADVPDDDAMLEKYDIDISDANLLGEGQFGRCYRCALRDDPSQKFAVDNIKREIIILHEIRAHPNVLHLYDYFEDKCEQVAYIVTDLLEGGELFDRLLDKVIYSEHDARQVVLVMLEACSWLHGRGLCHRDFKPENLILASKDDDTTIHLVDFGLAAHVDDERAMKSQCGTPQFLAPEIVEGNPPYGPKTDCWAVGVIAYNLLHGLPPFDPYNDMDQGALFDDIRRNNWKFDPVTFDHVSDEAKDLIAKLMTKDVESRLTAEQALLHPWFQMGEHALVVKHLDETYQNLKTWNARRKLRQVAHTVRTSIRMERMARAHADAAPAPAPACDEAPALPKQPSTHLVGSGGVTPYTTPAATPANSPPAVARELEASSSAPQLEDRS</sequence>
<dbReference type="CDD" id="cd05117">
    <property type="entry name" value="STKc_CAMK"/>
    <property type="match status" value="1"/>
</dbReference>
<dbReference type="SUPFAM" id="SSF56112">
    <property type="entry name" value="Protein kinase-like (PK-like)"/>
    <property type="match status" value="1"/>
</dbReference>
<keyword evidence="3" id="KW-0418">Kinase</keyword>
<accession>A0ABR1GD17</accession>
<dbReference type="Proteomes" id="UP001363151">
    <property type="component" value="Unassembled WGS sequence"/>
</dbReference>
<keyword evidence="3" id="KW-0808">Transferase</keyword>
<dbReference type="PROSITE" id="PS00108">
    <property type="entry name" value="PROTEIN_KINASE_ST"/>
    <property type="match status" value="1"/>
</dbReference>
<dbReference type="Pfam" id="PF00069">
    <property type="entry name" value="Pkinase"/>
    <property type="match status" value="1"/>
</dbReference>
<feature type="region of interest" description="Disordered" evidence="1">
    <location>
        <begin position="332"/>
        <end position="398"/>
    </location>
</feature>
<reference evidence="3 4" key="1">
    <citation type="submission" date="2024-03" db="EMBL/GenBank/DDBJ databases">
        <title>Aureococcus anophagefferens CCMP1851 and Kratosvirus quantuckense: Draft genome of a second virus-susceptible host strain in the model system.</title>
        <authorList>
            <person name="Chase E."/>
            <person name="Truchon A.R."/>
            <person name="Schepens W."/>
            <person name="Wilhelm S.W."/>
        </authorList>
    </citation>
    <scope>NUCLEOTIDE SEQUENCE [LARGE SCALE GENOMIC DNA]</scope>
    <source>
        <strain evidence="3 4">CCMP1851</strain>
    </source>
</reference>
<evidence type="ECO:0000313" key="4">
    <source>
        <dbReference type="Proteomes" id="UP001363151"/>
    </source>
</evidence>
<name>A0ABR1GD17_AURAN</name>
<dbReference type="InterPro" id="IPR000719">
    <property type="entry name" value="Prot_kinase_dom"/>
</dbReference>
<dbReference type="InterPro" id="IPR011009">
    <property type="entry name" value="Kinase-like_dom_sf"/>
</dbReference>
<feature type="compositionally biased region" description="Low complexity" evidence="1">
    <location>
        <begin position="365"/>
        <end position="382"/>
    </location>
</feature>
<dbReference type="PANTHER" id="PTHR24347">
    <property type="entry name" value="SERINE/THREONINE-PROTEIN KINASE"/>
    <property type="match status" value="1"/>
</dbReference>
<comment type="caution">
    <text evidence="3">The sequence shown here is derived from an EMBL/GenBank/DDBJ whole genome shotgun (WGS) entry which is preliminary data.</text>
</comment>